<feature type="domain" description="TonB C-terminal" evidence="12">
    <location>
        <begin position="252"/>
        <end position="341"/>
    </location>
</feature>
<dbReference type="InterPro" id="IPR051045">
    <property type="entry name" value="TonB-dependent_transducer"/>
</dbReference>
<evidence type="ECO:0000259" key="12">
    <source>
        <dbReference type="PROSITE" id="PS52015"/>
    </source>
</evidence>
<dbReference type="SUPFAM" id="SSF74653">
    <property type="entry name" value="TolA/TonB C-terminal domain"/>
    <property type="match status" value="1"/>
</dbReference>
<keyword evidence="10" id="KW-0735">Signal-anchor</keyword>
<keyword evidence="4 10" id="KW-1003">Cell membrane</keyword>
<dbReference type="InterPro" id="IPR037682">
    <property type="entry name" value="TonB_C"/>
</dbReference>
<dbReference type="RefSeq" id="WP_377321276.1">
    <property type="nucleotide sequence ID" value="NZ_JBHSNF010000003.1"/>
</dbReference>
<dbReference type="Proteomes" id="UP001596114">
    <property type="component" value="Unassembled WGS sequence"/>
</dbReference>
<comment type="caution">
    <text evidence="13">The sequence shown here is derived from an EMBL/GenBank/DDBJ whole genome shotgun (WGS) entry which is preliminary data.</text>
</comment>
<evidence type="ECO:0000313" key="13">
    <source>
        <dbReference type="EMBL" id="MFC5527021.1"/>
    </source>
</evidence>
<evidence type="ECO:0000256" key="5">
    <source>
        <dbReference type="ARBA" id="ARBA00022519"/>
    </source>
</evidence>
<keyword evidence="5 10" id="KW-0997">Cell inner membrane</keyword>
<comment type="function">
    <text evidence="10">Interacts with outer membrane receptor proteins that carry out high-affinity binding and energy dependent uptake into the periplasmic space of specific substrates. It could act to transduce energy from the cytoplasmic membrane to specific energy-requiring processes in the outer membrane, resulting in the release into the periplasm of ligands bound by these outer membrane proteins.</text>
</comment>
<dbReference type="PRINTS" id="PR01374">
    <property type="entry name" value="TONBPROTEIN"/>
</dbReference>
<keyword evidence="9 10" id="KW-0472">Membrane</keyword>
<feature type="compositionally biased region" description="Gly residues" evidence="11">
    <location>
        <begin position="244"/>
        <end position="253"/>
    </location>
</feature>
<keyword evidence="7 10" id="KW-0653">Protein transport</keyword>
<reference evidence="14" key="1">
    <citation type="journal article" date="2019" name="Int. J. Syst. Evol. Microbiol.">
        <title>The Global Catalogue of Microorganisms (GCM) 10K type strain sequencing project: providing services to taxonomists for standard genome sequencing and annotation.</title>
        <authorList>
            <consortium name="The Broad Institute Genomics Platform"/>
            <consortium name="The Broad Institute Genome Sequencing Center for Infectious Disease"/>
            <person name="Wu L."/>
            <person name="Ma J."/>
        </authorList>
    </citation>
    <scope>NUCLEOTIDE SEQUENCE [LARGE SCALE GENOMIC DNA]</scope>
    <source>
        <strain evidence="14">CGMCC 1.16619</strain>
    </source>
</reference>
<evidence type="ECO:0000256" key="11">
    <source>
        <dbReference type="SAM" id="MobiDB-lite"/>
    </source>
</evidence>
<name>A0ABW0QR65_9GAMM</name>
<keyword evidence="14" id="KW-1185">Reference proteome</keyword>
<accession>A0ABW0QR65</accession>
<feature type="region of interest" description="Disordered" evidence="11">
    <location>
        <begin position="204"/>
        <end position="253"/>
    </location>
</feature>
<evidence type="ECO:0000256" key="7">
    <source>
        <dbReference type="ARBA" id="ARBA00022927"/>
    </source>
</evidence>
<dbReference type="PANTHER" id="PTHR33446">
    <property type="entry name" value="PROTEIN TONB-RELATED"/>
    <property type="match status" value="1"/>
</dbReference>
<organism evidence="13 14">
    <name type="scientific">Rhodanobacter ginsengisoli</name>
    <dbReference type="NCBI Taxonomy" id="418646"/>
    <lineage>
        <taxon>Bacteria</taxon>
        <taxon>Pseudomonadati</taxon>
        <taxon>Pseudomonadota</taxon>
        <taxon>Gammaproteobacteria</taxon>
        <taxon>Lysobacterales</taxon>
        <taxon>Rhodanobacteraceae</taxon>
        <taxon>Rhodanobacter</taxon>
    </lineage>
</organism>
<sequence>MDTRYVLDTRRHARGAVRPVVIAIIAVIALLAVGAWFLIIKPHQELIMADSGGHPSTPVVAATLAAPPPPANVAEMDVNQLIGEARTAMSAQRYLAPAGNNAFEFYLRVLEKDPGNKVASDALRETFPFAATSAEQAINSRDFNEAQRQIDLLAKADPTNFTLTILRSKLDAQRKTLDKQQQLALDQEKAQQLAAQKAAAEKQAADQLAEQQKTQQAEQQKTAQASAAKKSTQPTEANPAAGGDTAGGATGGETHGAVLTQAAAPHYPPSAVRSRQEGWVQLSFKIDTDGRTSDIKVVESQPRRVFDRAAMEAVQRYRFTPAMKNGVAVSTTKQQRIEFKL</sequence>
<dbReference type="PROSITE" id="PS52015">
    <property type="entry name" value="TONB_CTD"/>
    <property type="match status" value="1"/>
</dbReference>
<dbReference type="InterPro" id="IPR003538">
    <property type="entry name" value="TonB"/>
</dbReference>
<feature type="transmembrane region" description="Helical" evidence="10">
    <location>
        <begin position="20"/>
        <end position="39"/>
    </location>
</feature>
<protein>
    <recommendedName>
        <fullName evidence="10">Protein TonB</fullName>
    </recommendedName>
</protein>
<dbReference type="EMBL" id="JBHSNF010000003">
    <property type="protein sequence ID" value="MFC5527021.1"/>
    <property type="molecule type" value="Genomic_DNA"/>
</dbReference>
<evidence type="ECO:0000256" key="10">
    <source>
        <dbReference type="RuleBase" id="RU362123"/>
    </source>
</evidence>
<evidence type="ECO:0000256" key="1">
    <source>
        <dbReference type="ARBA" id="ARBA00004383"/>
    </source>
</evidence>
<feature type="compositionally biased region" description="Low complexity" evidence="11">
    <location>
        <begin position="205"/>
        <end position="233"/>
    </location>
</feature>
<keyword evidence="3 10" id="KW-0813">Transport</keyword>
<proteinExistence type="inferred from homology"/>
<dbReference type="NCBIfam" id="TIGR01352">
    <property type="entry name" value="tonB_Cterm"/>
    <property type="match status" value="1"/>
</dbReference>
<keyword evidence="6 10" id="KW-0812">Transmembrane</keyword>
<evidence type="ECO:0000256" key="8">
    <source>
        <dbReference type="ARBA" id="ARBA00022989"/>
    </source>
</evidence>
<evidence type="ECO:0000313" key="14">
    <source>
        <dbReference type="Proteomes" id="UP001596114"/>
    </source>
</evidence>
<gene>
    <name evidence="13" type="ORF">ACFPPA_14875</name>
</gene>
<comment type="similarity">
    <text evidence="2 10">Belongs to the TonB family.</text>
</comment>
<comment type="subcellular location">
    <subcellularLocation>
        <location evidence="1 10">Cell inner membrane</location>
        <topology evidence="1 10">Single-pass membrane protein</topology>
        <orientation evidence="1 10">Periplasmic side</orientation>
    </subcellularLocation>
</comment>
<dbReference type="InterPro" id="IPR006260">
    <property type="entry name" value="TonB/TolA_C"/>
</dbReference>
<keyword evidence="8 10" id="KW-1133">Transmembrane helix</keyword>
<dbReference type="Gene3D" id="3.30.1150.10">
    <property type="match status" value="1"/>
</dbReference>
<evidence type="ECO:0000256" key="3">
    <source>
        <dbReference type="ARBA" id="ARBA00022448"/>
    </source>
</evidence>
<dbReference type="Pfam" id="PF03544">
    <property type="entry name" value="TonB_C"/>
    <property type="match status" value="1"/>
</dbReference>
<evidence type="ECO:0000256" key="6">
    <source>
        <dbReference type="ARBA" id="ARBA00022692"/>
    </source>
</evidence>
<evidence type="ECO:0000256" key="9">
    <source>
        <dbReference type="ARBA" id="ARBA00023136"/>
    </source>
</evidence>
<evidence type="ECO:0000256" key="2">
    <source>
        <dbReference type="ARBA" id="ARBA00006555"/>
    </source>
</evidence>
<evidence type="ECO:0000256" key="4">
    <source>
        <dbReference type="ARBA" id="ARBA00022475"/>
    </source>
</evidence>